<evidence type="ECO:0008006" key="4">
    <source>
        <dbReference type="Google" id="ProtNLM"/>
    </source>
</evidence>
<sequence length="157" mass="15911">MEWAFTTGPPRFSGYCNAYTGGSPAGTLASSTSYTSIPLDSELFDSAGGHNNTTNPDRYVVMVPGTYHVTASGGFSANATGNRSVRIGVNGGAAIPSGQIATAGMSGNTWYGNVSALVALNAGDYLSVQMWQNSGTALALSTGATGGPSLFALWVSP</sequence>
<reference evidence="1 3" key="4">
    <citation type="journal article" date="2020" name="Sci. Rep.">
        <title>beta-carboline chemical signals induce reveromycin production through a LuxR family regulator in Streptomyces sp. SN-593.</title>
        <authorList>
            <person name="Panthee S."/>
            <person name="Kito N."/>
            <person name="Hayashi T."/>
            <person name="Shimizu T."/>
            <person name="Ishikawa J."/>
            <person name="Hamamoto H."/>
            <person name="Osada H."/>
            <person name="Takahashi S."/>
        </authorList>
    </citation>
    <scope>NUCLEOTIDE SEQUENCE [LARGE SCALE GENOMIC DNA]</scope>
    <source>
        <strain evidence="1 3">SN-593</strain>
    </source>
</reference>
<reference evidence="1 3" key="2">
    <citation type="journal article" date="2011" name="J. Antibiot.">
        <title>Furaquinocins I and J: novel polyketide isoprenoid hybrid compounds from Streptomyces reveromyceticus SN-593.</title>
        <authorList>
            <person name="Panthee S."/>
            <person name="Takahashi S."/>
            <person name="Takagi H."/>
            <person name="Nogawa T."/>
            <person name="Oowada E."/>
            <person name="Uramoto M."/>
            <person name="Osada H."/>
        </authorList>
    </citation>
    <scope>NUCLEOTIDE SEQUENCE [LARGE SCALE GENOMIC DNA]</scope>
    <source>
        <strain evidence="1 3">SN-593</strain>
    </source>
</reference>
<dbReference type="Gene3D" id="2.60.120.40">
    <property type="match status" value="1"/>
</dbReference>
<evidence type="ECO:0000313" key="3">
    <source>
        <dbReference type="Proteomes" id="UP000595703"/>
    </source>
</evidence>
<gene>
    <name evidence="2" type="ORF">RVR_10566</name>
    <name evidence="1" type="ORF">RVR_7695</name>
</gene>
<name>A0A7U3UXQ1_9ACTN</name>
<reference evidence="1 3" key="3">
    <citation type="journal article" date="2011" name="Nat. Chem. Biol.">
        <title>Reveromycin A biosynthesis uses RevG and RevJ for stereospecific spiroacetal formation.</title>
        <authorList>
            <person name="Takahashi S."/>
            <person name="Toyoda A."/>
            <person name="Sekiyama Y."/>
            <person name="Takagi H."/>
            <person name="Nogawa T."/>
            <person name="Uramoto M."/>
            <person name="Suzuki R."/>
            <person name="Koshino H."/>
            <person name="Kumano T."/>
            <person name="Panthee S."/>
            <person name="Dairi T."/>
            <person name="Ishikawa J."/>
            <person name="Ikeda H."/>
            <person name="Sakaki Y."/>
            <person name="Osada H."/>
        </authorList>
    </citation>
    <scope>NUCLEOTIDE SEQUENCE [LARGE SCALE GENOMIC DNA]</scope>
    <source>
        <strain evidence="1 3">SN-593</strain>
    </source>
</reference>
<dbReference type="RefSeq" id="WP_202236543.1">
    <property type="nucleotide sequence ID" value="NZ_AP018365.1"/>
</dbReference>
<proteinExistence type="predicted"/>
<dbReference type="AlphaFoldDB" id="A0A7U3UXQ1"/>
<accession>A0A7U3UXQ1</accession>
<evidence type="ECO:0000313" key="1">
    <source>
        <dbReference type="EMBL" id="BBB00567.1"/>
    </source>
</evidence>
<reference evidence="1 3" key="1">
    <citation type="journal article" date="2010" name="J. Bacteriol.">
        <title>Biochemical characterization of a novel indole prenyltransferase from Streptomyces sp. SN-593.</title>
        <authorList>
            <person name="Takahashi S."/>
            <person name="Takagi H."/>
            <person name="Toyoda A."/>
            <person name="Uramoto M."/>
            <person name="Nogawa T."/>
            <person name="Ueki M."/>
            <person name="Sakaki Y."/>
            <person name="Osada H."/>
        </authorList>
    </citation>
    <scope>NUCLEOTIDE SEQUENCE [LARGE SCALE GENOMIC DNA]</scope>
    <source>
        <strain evidence="1 3">SN-593</strain>
    </source>
</reference>
<dbReference type="Proteomes" id="UP000595703">
    <property type="component" value="Chromosome"/>
</dbReference>
<dbReference type="EMBL" id="AP018365">
    <property type="protein sequence ID" value="BBB00620.1"/>
    <property type="molecule type" value="Genomic_DNA"/>
</dbReference>
<evidence type="ECO:0000313" key="2">
    <source>
        <dbReference type="EMBL" id="BBB00620.1"/>
    </source>
</evidence>
<dbReference type="KEGG" id="arev:RVR_10566"/>
<keyword evidence="3" id="KW-1185">Reference proteome</keyword>
<dbReference type="InterPro" id="IPR008983">
    <property type="entry name" value="Tumour_necrosis_fac-like_dom"/>
</dbReference>
<dbReference type="KEGG" id="arev:RVR_7695"/>
<organism evidence="1 3">
    <name type="scientific">Actinacidiphila reveromycinica</name>
    <dbReference type="NCBI Taxonomy" id="659352"/>
    <lineage>
        <taxon>Bacteria</taxon>
        <taxon>Bacillati</taxon>
        <taxon>Actinomycetota</taxon>
        <taxon>Actinomycetes</taxon>
        <taxon>Kitasatosporales</taxon>
        <taxon>Streptomycetaceae</taxon>
        <taxon>Actinacidiphila</taxon>
    </lineage>
</organism>
<dbReference type="EMBL" id="AP018365">
    <property type="protein sequence ID" value="BBB00567.1"/>
    <property type="molecule type" value="Genomic_DNA"/>
</dbReference>
<protein>
    <recommendedName>
        <fullName evidence="4">C1q domain-containing protein</fullName>
    </recommendedName>
</protein>
<dbReference type="SUPFAM" id="SSF49842">
    <property type="entry name" value="TNF-like"/>
    <property type="match status" value="1"/>
</dbReference>